<dbReference type="InterPro" id="IPR025527">
    <property type="entry name" value="HUWE1/Rev1_UBM"/>
</dbReference>
<dbReference type="PANTHER" id="PTHR46404">
    <property type="entry name" value="DNA POLYMERASE IOTA"/>
    <property type="match status" value="1"/>
</dbReference>
<dbReference type="InterPro" id="IPR036775">
    <property type="entry name" value="DNA_pol_Y-fam_lit_finger_sf"/>
</dbReference>
<dbReference type="Pfam" id="PF14377">
    <property type="entry name" value="UBM"/>
    <property type="match status" value="1"/>
</dbReference>
<evidence type="ECO:0000313" key="5">
    <source>
        <dbReference type="Proteomes" id="UP001212152"/>
    </source>
</evidence>
<evidence type="ECO:0000259" key="3">
    <source>
        <dbReference type="PROSITE" id="PS50173"/>
    </source>
</evidence>
<dbReference type="Proteomes" id="UP001212152">
    <property type="component" value="Unassembled WGS sequence"/>
</dbReference>
<dbReference type="PANTHER" id="PTHR46404:SF1">
    <property type="entry name" value="DNA POLYMERASE IOTA"/>
    <property type="match status" value="1"/>
</dbReference>
<dbReference type="AlphaFoldDB" id="A0AAD5TFN6"/>
<comment type="caution">
    <text evidence="4">The sequence shown here is derived from an EMBL/GenBank/DDBJ whole genome shotgun (WGS) entry which is preliminary data.</text>
</comment>
<accession>A0AAD5TFN6</accession>
<gene>
    <name evidence="4" type="ORF">HDU87_006310</name>
</gene>
<organism evidence="4 5">
    <name type="scientific">Geranomyces variabilis</name>
    <dbReference type="NCBI Taxonomy" id="109894"/>
    <lineage>
        <taxon>Eukaryota</taxon>
        <taxon>Fungi</taxon>
        <taxon>Fungi incertae sedis</taxon>
        <taxon>Chytridiomycota</taxon>
        <taxon>Chytridiomycota incertae sedis</taxon>
        <taxon>Chytridiomycetes</taxon>
        <taxon>Spizellomycetales</taxon>
        <taxon>Powellomycetaceae</taxon>
        <taxon>Geranomyces</taxon>
    </lineage>
</organism>
<dbReference type="GO" id="GO:0003887">
    <property type="term" value="F:DNA-directed DNA polymerase activity"/>
    <property type="evidence" value="ECO:0007669"/>
    <property type="project" value="TreeGrafter"/>
</dbReference>
<dbReference type="Gene3D" id="3.40.1170.60">
    <property type="match status" value="1"/>
</dbReference>
<dbReference type="Pfam" id="PF11799">
    <property type="entry name" value="IMS_C"/>
    <property type="match status" value="1"/>
</dbReference>
<sequence>MSLDTLPPQPRAIIQLDLDYFYAQAEEVRDPSLKGKPIAIQQKHIVVTCNYEARSFGIGKLALLTEAVKLCPSLVIIDGSDISRYRRWSRQIFELVLGIMTPKEGASKEEEGPSAAVEKLGMDELFIDCSEIIRTHSIRRQTGQDESNPVRFELPSGDEFFYLTGSYAEGHMIGTPPAFAETPQTSYLQIASHIAAFLRGRIFSETGFTSSAGVGHSKLFAKLAAGARKPNAQTCLLAGEAASKFFDDMTLRKIPGIGSAVRKPLQSEVDRLMQELREIEEEDQRIKFGALASISGLDDGTLKSDSLHPPAATVGVVRSLISQQRLEEMFGSKLATQVHSLLQGHDPSPIVAAALPQQISIEDSFPHCTSLQEISDRLKDLAAQLLERLQEEEWNLRRGWRRHARSVRLTGRLRKASAAEGATGSMRRAWNDDRETRSSPMPVDVWDVDKPATARASVLVEGTLLPLFNKLLGSPDSRFDCTLLNIAATNFATGSASKDIRTFFAASADNPAPPPEEILKADEVDPEFLAALPADIRAEIVAAQQRAGITKRPKTPSEANAGRTSKRVKASHIVMLELLGLNMTNN</sequence>
<evidence type="ECO:0000313" key="4">
    <source>
        <dbReference type="EMBL" id="KAJ3175358.1"/>
    </source>
</evidence>
<dbReference type="PROSITE" id="PS50173">
    <property type="entry name" value="UMUC"/>
    <property type="match status" value="1"/>
</dbReference>
<dbReference type="GO" id="GO:0006281">
    <property type="term" value="P:DNA repair"/>
    <property type="evidence" value="ECO:0007669"/>
    <property type="project" value="InterPro"/>
</dbReference>
<dbReference type="Gene3D" id="6.10.250.1630">
    <property type="match status" value="1"/>
</dbReference>
<proteinExistence type="predicted"/>
<protein>
    <recommendedName>
        <fullName evidence="3">UmuC domain-containing protein</fullName>
    </recommendedName>
</protein>
<dbReference type="InterPro" id="IPR001126">
    <property type="entry name" value="UmuC"/>
</dbReference>
<name>A0AAD5TFN6_9FUNG</name>
<keyword evidence="1" id="KW-0808">Transferase</keyword>
<dbReference type="SUPFAM" id="SSF56672">
    <property type="entry name" value="DNA/RNA polymerases"/>
    <property type="match status" value="1"/>
</dbReference>
<feature type="region of interest" description="Disordered" evidence="2">
    <location>
        <begin position="547"/>
        <end position="566"/>
    </location>
</feature>
<evidence type="ECO:0000256" key="1">
    <source>
        <dbReference type="ARBA" id="ARBA00022679"/>
    </source>
</evidence>
<reference evidence="4" key="1">
    <citation type="submission" date="2020-05" db="EMBL/GenBank/DDBJ databases">
        <title>Phylogenomic resolution of chytrid fungi.</title>
        <authorList>
            <person name="Stajich J.E."/>
            <person name="Amses K."/>
            <person name="Simmons R."/>
            <person name="Seto K."/>
            <person name="Myers J."/>
            <person name="Bonds A."/>
            <person name="Quandt C.A."/>
            <person name="Barry K."/>
            <person name="Liu P."/>
            <person name="Grigoriev I."/>
            <person name="Longcore J.E."/>
            <person name="James T.Y."/>
        </authorList>
    </citation>
    <scope>NUCLEOTIDE SEQUENCE</scope>
    <source>
        <strain evidence="4">JEL0379</strain>
    </source>
</reference>
<feature type="domain" description="UmuC" evidence="3">
    <location>
        <begin position="13"/>
        <end position="258"/>
    </location>
</feature>
<dbReference type="Gene3D" id="3.30.70.270">
    <property type="match status" value="1"/>
</dbReference>
<evidence type="ECO:0000256" key="2">
    <source>
        <dbReference type="SAM" id="MobiDB-lite"/>
    </source>
</evidence>
<dbReference type="GO" id="GO:0003684">
    <property type="term" value="F:damaged DNA binding"/>
    <property type="evidence" value="ECO:0007669"/>
    <property type="project" value="InterPro"/>
</dbReference>
<keyword evidence="5" id="KW-1185">Reference proteome</keyword>
<dbReference type="Gene3D" id="3.30.1490.100">
    <property type="entry name" value="DNA polymerase, Y-family, little finger domain"/>
    <property type="match status" value="1"/>
</dbReference>
<dbReference type="InterPro" id="IPR043502">
    <property type="entry name" value="DNA/RNA_pol_sf"/>
</dbReference>
<dbReference type="Gene3D" id="1.10.150.20">
    <property type="entry name" value="5' to 3' exonuclease, C-terminal subdomain"/>
    <property type="match status" value="1"/>
</dbReference>
<dbReference type="FunFam" id="3.40.1170.60:FF:000006">
    <property type="entry name" value="DNA polymerase iota"/>
    <property type="match status" value="1"/>
</dbReference>
<dbReference type="InterPro" id="IPR017961">
    <property type="entry name" value="DNA_pol_Y-fam_little_finger"/>
</dbReference>
<dbReference type="GO" id="GO:0070987">
    <property type="term" value="P:error-free translesion synthesis"/>
    <property type="evidence" value="ECO:0007669"/>
    <property type="project" value="UniProtKB-ARBA"/>
</dbReference>
<dbReference type="EMBL" id="JADGJQ010000053">
    <property type="protein sequence ID" value="KAJ3175358.1"/>
    <property type="molecule type" value="Genomic_DNA"/>
</dbReference>
<dbReference type="Pfam" id="PF00817">
    <property type="entry name" value="IMS"/>
    <property type="match status" value="1"/>
</dbReference>
<dbReference type="InterPro" id="IPR043128">
    <property type="entry name" value="Rev_trsase/Diguanyl_cyclase"/>
</dbReference>